<dbReference type="InterPro" id="IPR045851">
    <property type="entry name" value="AMP-bd_C_sf"/>
</dbReference>
<dbReference type="Pfam" id="PF13193">
    <property type="entry name" value="AMP-binding_C"/>
    <property type="match status" value="1"/>
</dbReference>
<dbReference type="InterPro" id="IPR025110">
    <property type="entry name" value="AMP-bd_C"/>
</dbReference>
<dbReference type="InterPro" id="IPR000873">
    <property type="entry name" value="AMP-dep_synth/lig_dom"/>
</dbReference>
<dbReference type="GO" id="GO:0016877">
    <property type="term" value="F:ligase activity, forming carbon-sulfur bonds"/>
    <property type="evidence" value="ECO:0007669"/>
    <property type="project" value="UniProtKB-ARBA"/>
</dbReference>
<gene>
    <name evidence="3" type="ordered locus">Cwoe_1423</name>
</gene>
<sequence length="510" mass="53708">MLENLAATMLASAAERPDAAAVRHGDRVISYAELAALSARFAARLVERGVRPGDRVGLMLPNVLQFPVAYLGILRAGAIVVPMNPLLRDEVRYYLSDSGARVLCAAPADGPAGDVGVAAAAAGAELLLADDAMLEGDAPGADVTDVERAGSDTAVILYTSGTTGKPKGAELSHDNLRRNAEICARSLLRLTPGDVVFGALPLFHSIGQTAAMNAGFAAGSELTLTPRFEPAAALALIEAHGATVFIGVPTMYVGLLAAAGERPAGSVASSLRLCVSGGASLPAEVLRRFEQRFEATILEGYGLSETSPVASFNHLEGLRKPGSIGTPIEGVSIRLLDGDSDPVAQGDVGEIAIKGHNVMKGYWQRPQETAAAMRDGWFLSGDLARVDEDGYYFIVDRKKDLIIRGGLNVYPREVEEVLYTHPAVAEACVRAIPDERLGEEIGAAVVLRDGHAAGEQELAAYVKARLAPYKYPRVIWFADALPKNATGKILRREVQLPASVAQQRASASAG</sequence>
<evidence type="ECO:0000259" key="2">
    <source>
        <dbReference type="Pfam" id="PF13193"/>
    </source>
</evidence>
<accession>D3EYX7</accession>
<dbReference type="eggNOG" id="COG0318">
    <property type="taxonomic scope" value="Bacteria"/>
</dbReference>
<feature type="domain" description="AMP-dependent synthetase/ligase" evidence="1">
    <location>
        <begin position="12"/>
        <end position="363"/>
    </location>
</feature>
<keyword evidence="3" id="KW-0436">Ligase</keyword>
<dbReference type="PROSITE" id="PS00455">
    <property type="entry name" value="AMP_BINDING"/>
    <property type="match status" value="1"/>
</dbReference>
<dbReference type="SUPFAM" id="SSF56801">
    <property type="entry name" value="Acetyl-CoA synthetase-like"/>
    <property type="match status" value="1"/>
</dbReference>
<feature type="domain" description="AMP-binding enzyme C-terminal" evidence="2">
    <location>
        <begin position="413"/>
        <end position="488"/>
    </location>
</feature>
<dbReference type="InterPro" id="IPR020845">
    <property type="entry name" value="AMP-binding_CS"/>
</dbReference>
<evidence type="ECO:0000259" key="1">
    <source>
        <dbReference type="Pfam" id="PF00501"/>
    </source>
</evidence>
<dbReference type="EMBL" id="CP001854">
    <property type="protein sequence ID" value="ADB49851.1"/>
    <property type="molecule type" value="Genomic_DNA"/>
</dbReference>
<dbReference type="PANTHER" id="PTHR43767:SF12">
    <property type="entry name" value="AMP-DEPENDENT SYNTHETASE AND LIGASE"/>
    <property type="match status" value="1"/>
</dbReference>
<evidence type="ECO:0000313" key="3">
    <source>
        <dbReference type="EMBL" id="ADB49851.1"/>
    </source>
</evidence>
<organism evidence="3 4">
    <name type="scientific">Conexibacter woesei (strain DSM 14684 / CCUG 47730 / CIP 108061 / JCM 11494 / NBRC 100937 / ID131577)</name>
    <dbReference type="NCBI Taxonomy" id="469383"/>
    <lineage>
        <taxon>Bacteria</taxon>
        <taxon>Bacillati</taxon>
        <taxon>Actinomycetota</taxon>
        <taxon>Thermoleophilia</taxon>
        <taxon>Solirubrobacterales</taxon>
        <taxon>Conexibacteraceae</taxon>
        <taxon>Conexibacter</taxon>
    </lineage>
</organism>
<dbReference type="CDD" id="cd05936">
    <property type="entry name" value="FC-FACS_FadD_like"/>
    <property type="match status" value="1"/>
</dbReference>
<name>D3EYX7_CONWI</name>
<dbReference type="Proteomes" id="UP000008229">
    <property type="component" value="Chromosome"/>
</dbReference>
<proteinExistence type="predicted"/>
<dbReference type="InterPro" id="IPR042099">
    <property type="entry name" value="ANL_N_sf"/>
</dbReference>
<evidence type="ECO:0000313" key="4">
    <source>
        <dbReference type="Proteomes" id="UP000008229"/>
    </source>
</evidence>
<reference evidence="4" key="2">
    <citation type="submission" date="2010-01" db="EMBL/GenBank/DDBJ databases">
        <title>The complete genome of Conexibacter woesei DSM 14684.</title>
        <authorList>
            <consortium name="US DOE Joint Genome Institute (JGI-PGF)"/>
            <person name="Lucas S."/>
            <person name="Copeland A."/>
            <person name="Lapidus A."/>
            <person name="Glavina del Rio T."/>
            <person name="Dalin E."/>
            <person name="Tice H."/>
            <person name="Bruce D."/>
            <person name="Goodwin L."/>
            <person name="Pitluck S."/>
            <person name="Kyrpides N."/>
            <person name="Mavromatis K."/>
            <person name="Ivanova N."/>
            <person name="Mikhailova N."/>
            <person name="Chertkov O."/>
            <person name="Brettin T."/>
            <person name="Detter J.C."/>
            <person name="Han C."/>
            <person name="Larimer F."/>
            <person name="Land M."/>
            <person name="Hauser L."/>
            <person name="Markowitz V."/>
            <person name="Cheng J.-F."/>
            <person name="Hugenholtz P."/>
            <person name="Woyke T."/>
            <person name="Wu D."/>
            <person name="Pukall R."/>
            <person name="Steenblock K."/>
            <person name="Schneider S."/>
            <person name="Klenk H.-P."/>
            <person name="Eisen J.A."/>
        </authorList>
    </citation>
    <scope>NUCLEOTIDE SEQUENCE [LARGE SCALE GENOMIC DNA]</scope>
    <source>
        <strain evidence="4">DSM 14684 / CIP 108061 / JCM 11494 / NBRC 100937 / ID131577</strain>
    </source>
</reference>
<dbReference type="Gene3D" id="3.40.50.12780">
    <property type="entry name" value="N-terminal domain of ligase-like"/>
    <property type="match status" value="1"/>
</dbReference>
<dbReference type="Pfam" id="PF00501">
    <property type="entry name" value="AMP-binding"/>
    <property type="match status" value="1"/>
</dbReference>
<dbReference type="STRING" id="469383.Cwoe_1423"/>
<dbReference type="RefSeq" id="WP_012932902.1">
    <property type="nucleotide sequence ID" value="NC_013739.1"/>
</dbReference>
<dbReference type="AlphaFoldDB" id="D3EYX7"/>
<dbReference type="Gene3D" id="3.30.300.30">
    <property type="match status" value="1"/>
</dbReference>
<keyword evidence="4" id="KW-1185">Reference proteome</keyword>
<reference evidence="3 4" key="1">
    <citation type="journal article" date="2010" name="Stand. Genomic Sci.">
        <title>Complete genome sequence of Conexibacter woesei type strain (ID131577).</title>
        <authorList>
            <person name="Pukall R."/>
            <person name="Lapidus A."/>
            <person name="Glavina Del Rio T."/>
            <person name="Copeland A."/>
            <person name="Tice H."/>
            <person name="Cheng J.-F."/>
            <person name="Lucas S."/>
            <person name="Chen F."/>
            <person name="Nolan M."/>
            <person name="Bruce D."/>
            <person name="Goodwin L."/>
            <person name="Pitluck S."/>
            <person name="Mavromatis K."/>
            <person name="Ivanova N."/>
            <person name="Ovchinnikova G."/>
            <person name="Pati A."/>
            <person name="Chen A."/>
            <person name="Palaniappan K."/>
            <person name="Land M."/>
            <person name="Hauser L."/>
            <person name="Chang Y.-J."/>
            <person name="Jeffries C.D."/>
            <person name="Chain P."/>
            <person name="Meincke L."/>
            <person name="Sims D."/>
            <person name="Brettin T."/>
            <person name="Detter J.C."/>
            <person name="Rohde M."/>
            <person name="Goeker M."/>
            <person name="Bristow J."/>
            <person name="Eisen J.A."/>
            <person name="Markowitz V."/>
            <person name="Kyrpides N.C."/>
            <person name="Klenk H.-P."/>
            <person name="Hugenholtz P."/>
        </authorList>
    </citation>
    <scope>NUCLEOTIDE SEQUENCE [LARGE SCALE GENOMIC DNA]</scope>
    <source>
        <strain evidence="4">DSM 14684 / CIP 108061 / JCM 11494 / NBRC 100937 / ID131577</strain>
    </source>
</reference>
<dbReference type="PANTHER" id="PTHR43767">
    <property type="entry name" value="LONG-CHAIN-FATTY-ACID--COA LIGASE"/>
    <property type="match status" value="1"/>
</dbReference>
<dbReference type="InterPro" id="IPR050237">
    <property type="entry name" value="ATP-dep_AMP-bd_enzyme"/>
</dbReference>
<dbReference type="OrthoDB" id="9803968at2"/>
<dbReference type="KEGG" id="cwo:Cwoe_1423"/>
<dbReference type="HOGENOM" id="CLU_000022_59_7_11"/>
<protein>
    <submittedName>
        <fullName evidence="3">AMP-dependent synthetase and ligase</fullName>
    </submittedName>
</protein>